<dbReference type="InParanoid" id="B7PBF7"/>
<dbReference type="Proteomes" id="UP000001555">
    <property type="component" value="Unassembled WGS sequence"/>
</dbReference>
<sequence length="215" mass="24391">FVELINGCGMKFAVWHDERKGRIFTSLSSNECIKLEGMPTKLRGILHCDTEQSVISLWETFRSILLHFETNVTGGNVEEKARTFFRTFIELGNSAQKGYGKSRVTPYVHIVAHHAPSKHVQFKCLGWFSSQGLEKKNDVLKTLHHTKSNKWNPVADALKLAKRSEVVSECTGPRNYRKADDEYWNGGRIKECGNEWQRSAVIPPTTVAVKADLDK</sequence>
<gene>
    <name evidence="1" type="ORF">IscW_ISCW024130</name>
</gene>
<evidence type="ECO:0000313" key="1">
    <source>
        <dbReference type="EMBL" id="EEC03929.1"/>
    </source>
</evidence>
<dbReference type="OrthoDB" id="10069316at2759"/>
<evidence type="ECO:0000313" key="2">
    <source>
        <dbReference type="EnsemblMetazoa" id="ISCW024130-PA"/>
    </source>
</evidence>
<reference evidence="2" key="2">
    <citation type="submission" date="2020-05" db="UniProtKB">
        <authorList>
            <consortium name="EnsemblMetazoa"/>
        </authorList>
    </citation>
    <scope>IDENTIFICATION</scope>
    <source>
        <strain evidence="2">wikel</strain>
    </source>
</reference>
<name>B7PBF7_IXOSC</name>
<dbReference type="AlphaFoldDB" id="B7PBF7"/>
<evidence type="ECO:0000313" key="3">
    <source>
        <dbReference type="Proteomes" id="UP000001555"/>
    </source>
</evidence>
<keyword evidence="3" id="KW-1185">Reference proteome</keyword>
<dbReference type="VEuPathDB" id="VectorBase:ISCP_026530"/>
<accession>B7PBF7</accession>
<dbReference type="VEuPathDB" id="VectorBase:ISCI024130"/>
<dbReference type="EMBL" id="ABJB010779164">
    <property type="status" value="NOT_ANNOTATED_CDS"/>
    <property type="molecule type" value="Genomic_DNA"/>
</dbReference>
<dbReference type="EnsemblMetazoa" id="ISCW024130-RA">
    <property type="protein sequence ID" value="ISCW024130-PA"/>
    <property type="gene ID" value="ISCW024130"/>
</dbReference>
<dbReference type="VEuPathDB" id="VectorBase:ISCW024130"/>
<reference evidence="1 3" key="1">
    <citation type="submission" date="2008-03" db="EMBL/GenBank/DDBJ databases">
        <title>Annotation of Ixodes scapularis.</title>
        <authorList>
            <consortium name="Ixodes scapularis Genome Project Consortium"/>
            <person name="Caler E."/>
            <person name="Hannick L.I."/>
            <person name="Bidwell S."/>
            <person name="Joardar V."/>
            <person name="Thiagarajan M."/>
            <person name="Amedeo P."/>
            <person name="Galinsky K.J."/>
            <person name="Schobel S."/>
            <person name="Inman J."/>
            <person name="Hostetler J."/>
            <person name="Miller J."/>
            <person name="Hammond M."/>
            <person name="Megy K."/>
            <person name="Lawson D."/>
            <person name="Kodira C."/>
            <person name="Sutton G."/>
            <person name="Meyer J."/>
            <person name="Hill C.A."/>
            <person name="Birren B."/>
            <person name="Nene V."/>
            <person name="Collins F."/>
            <person name="Alarcon-Chaidez F."/>
            <person name="Wikel S."/>
            <person name="Strausberg R."/>
        </authorList>
    </citation>
    <scope>NUCLEOTIDE SEQUENCE [LARGE SCALE GENOMIC DNA]</scope>
    <source>
        <strain evidence="3">Wikel</strain>
        <strain evidence="1">Wikel colony</strain>
    </source>
</reference>
<proteinExistence type="predicted"/>
<protein>
    <submittedName>
        <fullName evidence="1 2">Uncharacterized protein</fullName>
    </submittedName>
</protein>
<dbReference type="EMBL" id="DS675750">
    <property type="protein sequence ID" value="EEC03929.1"/>
    <property type="molecule type" value="Genomic_DNA"/>
</dbReference>
<feature type="non-terminal residue" evidence="1">
    <location>
        <position position="1"/>
    </location>
</feature>
<dbReference type="HOGENOM" id="CLU_1291805_0_0_1"/>
<dbReference type="PaxDb" id="6945-B7PBF7"/>
<feature type="non-terminal residue" evidence="1">
    <location>
        <position position="215"/>
    </location>
</feature>
<organism>
    <name type="scientific">Ixodes scapularis</name>
    <name type="common">Black-legged tick</name>
    <name type="synonym">Deer tick</name>
    <dbReference type="NCBI Taxonomy" id="6945"/>
    <lineage>
        <taxon>Eukaryota</taxon>
        <taxon>Metazoa</taxon>
        <taxon>Ecdysozoa</taxon>
        <taxon>Arthropoda</taxon>
        <taxon>Chelicerata</taxon>
        <taxon>Arachnida</taxon>
        <taxon>Acari</taxon>
        <taxon>Parasitiformes</taxon>
        <taxon>Ixodida</taxon>
        <taxon>Ixodoidea</taxon>
        <taxon>Ixodidae</taxon>
        <taxon>Ixodinae</taxon>
        <taxon>Ixodes</taxon>
    </lineage>
</organism>